<dbReference type="OrthoDB" id="3270372at2759"/>
<evidence type="ECO:0000313" key="7">
    <source>
        <dbReference type="Proteomes" id="UP000054166"/>
    </source>
</evidence>
<dbReference type="HOGENOM" id="CLU_2109916_0_0_1"/>
<evidence type="ECO:0000313" key="6">
    <source>
        <dbReference type="EMBL" id="KIM78140.1"/>
    </source>
</evidence>
<dbReference type="InParanoid" id="A0A0C3F047"/>
<organism evidence="6 7">
    <name type="scientific">Piloderma croceum (strain F 1598)</name>
    <dbReference type="NCBI Taxonomy" id="765440"/>
    <lineage>
        <taxon>Eukaryota</taxon>
        <taxon>Fungi</taxon>
        <taxon>Dikarya</taxon>
        <taxon>Basidiomycota</taxon>
        <taxon>Agaricomycotina</taxon>
        <taxon>Agaricomycetes</taxon>
        <taxon>Agaricomycetidae</taxon>
        <taxon>Atheliales</taxon>
        <taxon>Atheliaceae</taxon>
        <taxon>Piloderma</taxon>
    </lineage>
</organism>
<dbReference type="Pfam" id="PF01753">
    <property type="entry name" value="zf-MYND"/>
    <property type="match status" value="1"/>
</dbReference>
<reference evidence="6 7" key="1">
    <citation type="submission" date="2014-04" db="EMBL/GenBank/DDBJ databases">
        <authorList>
            <consortium name="DOE Joint Genome Institute"/>
            <person name="Kuo A."/>
            <person name="Tarkka M."/>
            <person name="Buscot F."/>
            <person name="Kohler A."/>
            <person name="Nagy L.G."/>
            <person name="Floudas D."/>
            <person name="Copeland A."/>
            <person name="Barry K.W."/>
            <person name="Cichocki N."/>
            <person name="Veneault-Fourrey C."/>
            <person name="LaButti K."/>
            <person name="Lindquist E.A."/>
            <person name="Lipzen A."/>
            <person name="Lundell T."/>
            <person name="Morin E."/>
            <person name="Murat C."/>
            <person name="Sun H."/>
            <person name="Tunlid A."/>
            <person name="Henrissat B."/>
            <person name="Grigoriev I.V."/>
            <person name="Hibbett D.S."/>
            <person name="Martin F."/>
            <person name="Nordberg H.P."/>
            <person name="Cantor M.N."/>
            <person name="Hua S.X."/>
        </authorList>
    </citation>
    <scope>NUCLEOTIDE SEQUENCE [LARGE SCALE GENOMIC DNA]</scope>
    <source>
        <strain evidence="6 7">F 1598</strain>
    </source>
</reference>
<evidence type="ECO:0000256" key="4">
    <source>
        <dbReference type="PROSITE-ProRule" id="PRU00134"/>
    </source>
</evidence>
<dbReference type="Gene3D" id="6.10.140.2220">
    <property type="match status" value="1"/>
</dbReference>
<evidence type="ECO:0000256" key="3">
    <source>
        <dbReference type="ARBA" id="ARBA00022833"/>
    </source>
</evidence>
<dbReference type="AlphaFoldDB" id="A0A0C3F047"/>
<feature type="domain" description="MYND-type" evidence="5">
    <location>
        <begin position="29"/>
        <end position="77"/>
    </location>
</feature>
<name>A0A0C3F047_PILCF</name>
<dbReference type="PROSITE" id="PS50865">
    <property type="entry name" value="ZF_MYND_2"/>
    <property type="match status" value="1"/>
</dbReference>
<evidence type="ECO:0000259" key="5">
    <source>
        <dbReference type="PROSITE" id="PS50865"/>
    </source>
</evidence>
<keyword evidence="7" id="KW-1185">Reference proteome</keyword>
<dbReference type="STRING" id="765440.A0A0C3F047"/>
<keyword evidence="3" id="KW-0862">Zinc</keyword>
<dbReference type="Proteomes" id="UP000054166">
    <property type="component" value="Unassembled WGS sequence"/>
</dbReference>
<keyword evidence="1" id="KW-0479">Metal-binding</keyword>
<dbReference type="InterPro" id="IPR002893">
    <property type="entry name" value="Znf_MYND"/>
</dbReference>
<dbReference type="EMBL" id="KN833018">
    <property type="protein sequence ID" value="KIM78140.1"/>
    <property type="molecule type" value="Genomic_DNA"/>
</dbReference>
<dbReference type="GO" id="GO:0008270">
    <property type="term" value="F:zinc ion binding"/>
    <property type="evidence" value="ECO:0007669"/>
    <property type="project" value="UniProtKB-KW"/>
</dbReference>
<sequence>MSQRFAHIYRDAADVRAGKVPKSSSVACCACCPESISNPLYSSCAACQGIRYCGRSCQKRAWKGQGGYYRQQHKDQCTEIKGFMAEMPDVQAILKQSPWAILNKDGEFNYELALA</sequence>
<evidence type="ECO:0000256" key="1">
    <source>
        <dbReference type="ARBA" id="ARBA00022723"/>
    </source>
</evidence>
<keyword evidence="2 4" id="KW-0863">Zinc-finger</keyword>
<protein>
    <recommendedName>
        <fullName evidence="5">MYND-type domain-containing protein</fullName>
    </recommendedName>
</protein>
<reference evidence="7" key="2">
    <citation type="submission" date="2015-01" db="EMBL/GenBank/DDBJ databases">
        <title>Evolutionary Origins and Diversification of the Mycorrhizal Mutualists.</title>
        <authorList>
            <consortium name="DOE Joint Genome Institute"/>
            <consortium name="Mycorrhizal Genomics Consortium"/>
            <person name="Kohler A."/>
            <person name="Kuo A."/>
            <person name="Nagy L.G."/>
            <person name="Floudas D."/>
            <person name="Copeland A."/>
            <person name="Barry K.W."/>
            <person name="Cichocki N."/>
            <person name="Veneault-Fourrey C."/>
            <person name="LaButti K."/>
            <person name="Lindquist E.A."/>
            <person name="Lipzen A."/>
            <person name="Lundell T."/>
            <person name="Morin E."/>
            <person name="Murat C."/>
            <person name="Riley R."/>
            <person name="Ohm R."/>
            <person name="Sun H."/>
            <person name="Tunlid A."/>
            <person name="Henrissat B."/>
            <person name="Grigoriev I.V."/>
            <person name="Hibbett D.S."/>
            <person name="Martin F."/>
        </authorList>
    </citation>
    <scope>NUCLEOTIDE SEQUENCE [LARGE SCALE GENOMIC DNA]</scope>
    <source>
        <strain evidence="7">F 1598</strain>
    </source>
</reference>
<proteinExistence type="predicted"/>
<accession>A0A0C3F047</accession>
<gene>
    <name evidence="6" type="ORF">PILCRDRAFT_794271</name>
</gene>
<evidence type="ECO:0000256" key="2">
    <source>
        <dbReference type="ARBA" id="ARBA00022771"/>
    </source>
</evidence>